<keyword evidence="2" id="KW-1185">Reference proteome</keyword>
<comment type="caution">
    <text evidence="1">The sequence shown here is derived from an EMBL/GenBank/DDBJ whole genome shotgun (WGS) entry which is preliminary data.</text>
</comment>
<gene>
    <name evidence="1" type="ORF">Tco_0909093</name>
</gene>
<dbReference type="Proteomes" id="UP001151760">
    <property type="component" value="Unassembled WGS sequence"/>
</dbReference>
<evidence type="ECO:0000313" key="1">
    <source>
        <dbReference type="EMBL" id="GJT28818.1"/>
    </source>
</evidence>
<protein>
    <recommendedName>
        <fullName evidence="3">Reverse transcriptase domain-containing protein</fullName>
    </recommendedName>
</protein>
<sequence length="274" mass="31377">MRMCAPYVKRETFSPLSKTLKEILAMENLSFPPYIPLIGISEKQNLNKFCDYHEDKGHNTNDCYHLKKLIEEAVTSRNLAHLVKDIRQGSQRNKGQGREGMNVINMVVSSLEIMYEHCFRSFGAYTRSMLRKSSAPLVGFSGEIYHPLGLVDLRVTMGEPGRSKAVILEFSIVKCCSPYNIILGRTWMRSHEAMLRIREQAILRNISIPGQRPRKEPMLSEESWPEDTVRENVIIYDGHPDQPMTINDKLSVGCKQKLVELSGGTWMCSLGRRW</sequence>
<evidence type="ECO:0008006" key="3">
    <source>
        <dbReference type="Google" id="ProtNLM"/>
    </source>
</evidence>
<accession>A0ABQ5CR58</accession>
<reference evidence="1" key="2">
    <citation type="submission" date="2022-01" db="EMBL/GenBank/DDBJ databases">
        <authorList>
            <person name="Yamashiro T."/>
            <person name="Shiraishi A."/>
            <person name="Satake H."/>
            <person name="Nakayama K."/>
        </authorList>
    </citation>
    <scope>NUCLEOTIDE SEQUENCE</scope>
</reference>
<dbReference type="EMBL" id="BQNB010014491">
    <property type="protein sequence ID" value="GJT28818.1"/>
    <property type="molecule type" value="Genomic_DNA"/>
</dbReference>
<proteinExistence type="predicted"/>
<name>A0ABQ5CR58_9ASTR</name>
<evidence type="ECO:0000313" key="2">
    <source>
        <dbReference type="Proteomes" id="UP001151760"/>
    </source>
</evidence>
<organism evidence="1 2">
    <name type="scientific">Tanacetum coccineum</name>
    <dbReference type="NCBI Taxonomy" id="301880"/>
    <lineage>
        <taxon>Eukaryota</taxon>
        <taxon>Viridiplantae</taxon>
        <taxon>Streptophyta</taxon>
        <taxon>Embryophyta</taxon>
        <taxon>Tracheophyta</taxon>
        <taxon>Spermatophyta</taxon>
        <taxon>Magnoliopsida</taxon>
        <taxon>eudicotyledons</taxon>
        <taxon>Gunneridae</taxon>
        <taxon>Pentapetalae</taxon>
        <taxon>asterids</taxon>
        <taxon>campanulids</taxon>
        <taxon>Asterales</taxon>
        <taxon>Asteraceae</taxon>
        <taxon>Asteroideae</taxon>
        <taxon>Anthemideae</taxon>
        <taxon>Anthemidinae</taxon>
        <taxon>Tanacetum</taxon>
    </lineage>
</organism>
<reference evidence="1" key="1">
    <citation type="journal article" date="2022" name="Int. J. Mol. Sci.">
        <title>Draft Genome of Tanacetum Coccineum: Genomic Comparison of Closely Related Tanacetum-Family Plants.</title>
        <authorList>
            <person name="Yamashiro T."/>
            <person name="Shiraishi A."/>
            <person name="Nakayama K."/>
            <person name="Satake H."/>
        </authorList>
    </citation>
    <scope>NUCLEOTIDE SEQUENCE</scope>
</reference>